<dbReference type="SUPFAM" id="SSF48498">
    <property type="entry name" value="Tetracyclin repressor-like, C-terminal domain"/>
    <property type="match status" value="1"/>
</dbReference>
<comment type="caution">
    <text evidence="1">The sequence shown here is derived from an EMBL/GenBank/DDBJ whole genome shotgun (WGS) entry which is preliminary data.</text>
</comment>
<dbReference type="InterPro" id="IPR036271">
    <property type="entry name" value="Tet_transcr_reg_TetR-rel_C_sf"/>
</dbReference>
<evidence type="ECO:0008006" key="3">
    <source>
        <dbReference type="Google" id="ProtNLM"/>
    </source>
</evidence>
<organism evidence="1 2">
    <name type="scientific">Streptomyces lonegramiae</name>
    <dbReference type="NCBI Taxonomy" id="3075524"/>
    <lineage>
        <taxon>Bacteria</taxon>
        <taxon>Bacillati</taxon>
        <taxon>Actinomycetota</taxon>
        <taxon>Actinomycetes</taxon>
        <taxon>Kitasatosporales</taxon>
        <taxon>Streptomycetaceae</taxon>
        <taxon>Streptomyces</taxon>
    </lineage>
</organism>
<sequence>MALQDLDERLGLHRSGDGLAADDQQRHPAQAQVLGEPLVLPHGRLQRRVRQPRGDIEDELVAAVLRRRNDEWCARLRTLAAAASTPEDQLLAIFDLLGQEFADPSYRGSDLVNVAAEYPDPDHPVRVAIRDHKREILRYLAELATAAEEADPEKVAAIVLTLADGAACVRVSVGDQGAAALAREAASRLLAHR</sequence>
<evidence type="ECO:0000313" key="2">
    <source>
        <dbReference type="Proteomes" id="UP001180754"/>
    </source>
</evidence>
<protein>
    <recommendedName>
        <fullName evidence="3">TetR family transcriptional regulator</fullName>
    </recommendedName>
</protein>
<keyword evidence="2" id="KW-1185">Reference proteome</keyword>
<accession>A0ABU2X7G6</accession>
<name>A0ABU2X7G6_9ACTN</name>
<reference evidence="1" key="1">
    <citation type="submission" date="2024-05" db="EMBL/GenBank/DDBJ databases">
        <title>30 novel species of actinomycetes from the DSMZ collection.</title>
        <authorList>
            <person name="Nouioui I."/>
        </authorList>
    </citation>
    <scope>NUCLEOTIDE SEQUENCE</scope>
    <source>
        <strain evidence="1">DSM 41529</strain>
    </source>
</reference>
<proteinExistence type="predicted"/>
<evidence type="ECO:0000313" key="1">
    <source>
        <dbReference type="EMBL" id="MDT0541864.1"/>
    </source>
</evidence>
<dbReference type="Proteomes" id="UP001180754">
    <property type="component" value="Unassembled WGS sequence"/>
</dbReference>
<dbReference type="EMBL" id="JAVRFD010000001">
    <property type="protein sequence ID" value="MDT0541864.1"/>
    <property type="molecule type" value="Genomic_DNA"/>
</dbReference>
<gene>
    <name evidence="1" type="ORF">RND15_03905</name>
</gene>
<dbReference type="Gene3D" id="1.10.357.10">
    <property type="entry name" value="Tetracycline Repressor, domain 2"/>
    <property type="match status" value="1"/>
</dbReference>